<evidence type="ECO:0000313" key="2">
    <source>
        <dbReference type="Proteomes" id="UP000011591"/>
    </source>
</evidence>
<protein>
    <submittedName>
        <fullName evidence="1">Uncharacterized protein</fullName>
    </submittedName>
</protein>
<comment type="caution">
    <text evidence="1">The sequence shown here is derived from an EMBL/GenBank/DDBJ whole genome shotgun (WGS) entry which is preliminary data.</text>
</comment>
<keyword evidence="2" id="KW-1185">Reference proteome</keyword>
<organism evidence="1 2">
    <name type="scientific">Natrialba aegyptia DSM 13077</name>
    <dbReference type="NCBI Taxonomy" id="1227491"/>
    <lineage>
        <taxon>Archaea</taxon>
        <taxon>Methanobacteriati</taxon>
        <taxon>Methanobacteriota</taxon>
        <taxon>Stenosarchaea group</taxon>
        <taxon>Halobacteria</taxon>
        <taxon>Halobacteriales</taxon>
        <taxon>Natrialbaceae</taxon>
        <taxon>Natrialba</taxon>
    </lineage>
</organism>
<accession>M0B731</accession>
<dbReference type="PATRIC" id="fig|1227491.4.peg.1410"/>
<dbReference type="Proteomes" id="UP000011591">
    <property type="component" value="Unassembled WGS sequence"/>
</dbReference>
<sequence>MCRVVASNHCGNRSYSVSITGFAIRRVPSNRARDGMPRRHEHTHTRFGFGFDFDRVEKRALPSLTAAATTGRATRRIHD</sequence>
<evidence type="ECO:0000313" key="1">
    <source>
        <dbReference type="EMBL" id="ELZ06726.1"/>
    </source>
</evidence>
<name>M0B731_9EURY</name>
<reference evidence="1 2" key="1">
    <citation type="journal article" date="2014" name="PLoS Genet.">
        <title>Phylogenetically driven sequencing of extremely halophilic archaea reveals strategies for static and dynamic osmo-response.</title>
        <authorList>
            <person name="Becker E.A."/>
            <person name="Seitzer P.M."/>
            <person name="Tritt A."/>
            <person name="Larsen D."/>
            <person name="Krusor M."/>
            <person name="Yao A.I."/>
            <person name="Wu D."/>
            <person name="Madern D."/>
            <person name="Eisen J.A."/>
            <person name="Darling A.E."/>
            <person name="Facciotti M.T."/>
        </authorList>
    </citation>
    <scope>NUCLEOTIDE SEQUENCE [LARGE SCALE GENOMIC DNA]</scope>
    <source>
        <strain evidence="1 2">DSM 13077</strain>
    </source>
</reference>
<proteinExistence type="predicted"/>
<dbReference type="AlphaFoldDB" id="M0B731"/>
<dbReference type="EMBL" id="AOIP01000016">
    <property type="protein sequence ID" value="ELZ06726.1"/>
    <property type="molecule type" value="Genomic_DNA"/>
</dbReference>
<gene>
    <name evidence="1" type="ORF">C480_06827</name>
</gene>